<keyword evidence="5" id="KW-1185">Reference proteome</keyword>
<dbReference type="GO" id="GO:0080042">
    <property type="term" value="F:ADP-glucose pyrophosphohydrolase activity"/>
    <property type="evidence" value="ECO:0007669"/>
    <property type="project" value="TreeGrafter"/>
</dbReference>
<evidence type="ECO:0000256" key="2">
    <source>
        <dbReference type="ARBA" id="ARBA00022801"/>
    </source>
</evidence>
<evidence type="ECO:0000256" key="1">
    <source>
        <dbReference type="ARBA" id="ARBA00001946"/>
    </source>
</evidence>
<dbReference type="SUPFAM" id="SSF55811">
    <property type="entry name" value="Nudix"/>
    <property type="match status" value="1"/>
</dbReference>
<protein>
    <submittedName>
        <fullName evidence="4">Hydrolase, NUDIX family protein</fullName>
    </submittedName>
</protein>
<dbReference type="InterPro" id="IPR000086">
    <property type="entry name" value="NUDIX_hydrolase_dom"/>
</dbReference>
<evidence type="ECO:0000259" key="3">
    <source>
        <dbReference type="PROSITE" id="PS51462"/>
    </source>
</evidence>
<dbReference type="Proteomes" id="UP000242877">
    <property type="component" value="Unassembled WGS sequence"/>
</dbReference>
<name>A0A167W673_9EURO</name>
<dbReference type="FunFam" id="3.90.79.10:FF:000068">
    <property type="entry name" value="NUDIX family hydrolase, putative"/>
    <property type="match status" value="1"/>
</dbReference>
<accession>A0A167W673</accession>
<comment type="cofactor">
    <cofactor evidence="1">
        <name>Mg(2+)</name>
        <dbReference type="ChEBI" id="CHEBI:18420"/>
    </cofactor>
</comment>
<evidence type="ECO:0000313" key="4">
    <source>
        <dbReference type="EMBL" id="KZZ88449.1"/>
    </source>
</evidence>
<comment type="caution">
    <text evidence="4">The sequence shown here is derived from an EMBL/GenBank/DDBJ whole genome shotgun (WGS) entry which is preliminary data.</text>
</comment>
<dbReference type="GO" id="GO:0019693">
    <property type="term" value="P:ribose phosphate metabolic process"/>
    <property type="evidence" value="ECO:0007669"/>
    <property type="project" value="TreeGrafter"/>
</dbReference>
<sequence length="297" mass="32691">MSPDSVPIKFSCSDIDESQLHSFPAFKTWLSTIQRSLSLQRSNPQHEFNAHPYMLKSIEVQSVDYFGSKKLGFVKIRADIRNDKDETLPGSVFLRGGSVGMLVSAFNYIKPELYADMETNVEQLVLEPDDTPSSSVEDHERKVILTVQPRVPAGSLAFVELPAGMLDDSGSFAGAAAKEIKEETGLDIQSDELVDMTSLAATKFGPESSEDGEKLQAAVYPSAGGCDEFVPIFYCKKRMSRKRIEELQGSLTGLRGEGEKITLKVVPVKDLWKDGMRDAKSLSAWALYNGLRGEGLL</sequence>
<dbReference type="PANTHER" id="PTHR11839:SF18">
    <property type="entry name" value="NUDIX HYDROLASE DOMAIN-CONTAINING PROTEIN"/>
    <property type="match status" value="1"/>
</dbReference>
<dbReference type="PROSITE" id="PS51462">
    <property type="entry name" value="NUDIX"/>
    <property type="match status" value="1"/>
</dbReference>
<keyword evidence="2 4" id="KW-0378">Hydrolase</keyword>
<evidence type="ECO:0000313" key="5">
    <source>
        <dbReference type="Proteomes" id="UP000242877"/>
    </source>
</evidence>
<dbReference type="CDD" id="cd03424">
    <property type="entry name" value="NUDIX_ADPRase_Nudt5_UGPPase_Nudt14"/>
    <property type="match status" value="1"/>
</dbReference>
<dbReference type="AlphaFoldDB" id="A0A167W673"/>
<dbReference type="GO" id="GO:0006753">
    <property type="term" value="P:nucleoside phosphate metabolic process"/>
    <property type="evidence" value="ECO:0007669"/>
    <property type="project" value="TreeGrafter"/>
</dbReference>
<dbReference type="EMBL" id="AZGZ01000026">
    <property type="protein sequence ID" value="KZZ88449.1"/>
    <property type="molecule type" value="Genomic_DNA"/>
</dbReference>
<organism evidence="4 5">
    <name type="scientific">Ascosphaera apis ARSEF 7405</name>
    <dbReference type="NCBI Taxonomy" id="392613"/>
    <lineage>
        <taxon>Eukaryota</taxon>
        <taxon>Fungi</taxon>
        <taxon>Dikarya</taxon>
        <taxon>Ascomycota</taxon>
        <taxon>Pezizomycotina</taxon>
        <taxon>Eurotiomycetes</taxon>
        <taxon>Eurotiomycetidae</taxon>
        <taxon>Onygenales</taxon>
        <taxon>Ascosphaeraceae</taxon>
        <taxon>Ascosphaera</taxon>
    </lineage>
</organism>
<dbReference type="Gene3D" id="3.90.79.10">
    <property type="entry name" value="Nucleoside Triphosphate Pyrophosphohydrolase"/>
    <property type="match status" value="1"/>
</dbReference>
<dbReference type="VEuPathDB" id="FungiDB:AAP_05021"/>
<gene>
    <name evidence="4" type="ORF">AAP_05021</name>
</gene>
<proteinExistence type="predicted"/>
<dbReference type="OrthoDB" id="10249920at2759"/>
<dbReference type="PANTHER" id="PTHR11839">
    <property type="entry name" value="UDP/ADP-SUGAR PYROPHOSPHATASE"/>
    <property type="match status" value="1"/>
</dbReference>
<feature type="domain" description="Nudix hydrolase" evidence="3">
    <location>
        <begin position="116"/>
        <end position="289"/>
    </location>
</feature>
<dbReference type="Pfam" id="PF00293">
    <property type="entry name" value="NUDIX"/>
    <property type="match status" value="1"/>
</dbReference>
<reference evidence="4 5" key="1">
    <citation type="journal article" date="2016" name="Genome Biol. Evol.">
        <title>Divergent and convergent evolution of fungal pathogenicity.</title>
        <authorList>
            <person name="Shang Y."/>
            <person name="Xiao G."/>
            <person name="Zheng P."/>
            <person name="Cen K."/>
            <person name="Zhan S."/>
            <person name="Wang C."/>
        </authorList>
    </citation>
    <scope>NUCLEOTIDE SEQUENCE [LARGE SCALE GENOMIC DNA]</scope>
    <source>
        <strain evidence="4 5">ARSEF 7405</strain>
    </source>
</reference>
<dbReference type="InterPro" id="IPR015797">
    <property type="entry name" value="NUDIX_hydrolase-like_dom_sf"/>
</dbReference>
<dbReference type="GO" id="GO:0080041">
    <property type="term" value="F:ADP-ribose pyrophosphohydrolase activity"/>
    <property type="evidence" value="ECO:0007669"/>
    <property type="project" value="TreeGrafter"/>
</dbReference>